<dbReference type="Gene3D" id="1.10.20.10">
    <property type="entry name" value="Histone, subunit A"/>
    <property type="match status" value="1"/>
</dbReference>
<dbReference type="Proteomes" id="UP000284403">
    <property type="component" value="Unassembled WGS sequence"/>
</dbReference>
<feature type="compositionally biased region" description="Basic and acidic residues" evidence="3">
    <location>
        <begin position="1"/>
        <end position="14"/>
    </location>
</feature>
<proteinExistence type="predicted"/>
<dbReference type="InterPro" id="IPR003958">
    <property type="entry name" value="CBFA_NFYB_domain"/>
</dbReference>
<evidence type="ECO:0000256" key="3">
    <source>
        <dbReference type="SAM" id="MobiDB-lite"/>
    </source>
</evidence>
<feature type="region of interest" description="Disordered" evidence="3">
    <location>
        <begin position="77"/>
        <end position="96"/>
    </location>
</feature>
<keyword evidence="2" id="KW-0539">Nucleus</keyword>
<sequence length="309" mass="33440">MEDGDQEVRGEEQHTFGGHDAAFLTPRLSILAGEARSYTAPQGDYSGGHDAQEEEPTNLLAEAEELQYGEDVGIALLREDMNDTEETKGRQQQQLEQHELNATEDGEATFDAGVFFVGQDDNGADNFDADGEEETKLEDDEVARDTEWLPPDEADSDDDEGNAATQRMDRATFPLSRVRELLKFHSDFSIVAKDAAVVAGEAVTLMLQDLARLAAAEAERHRRKRVTYADVARVVHYFDRYSFLTGAVPTVPAVASVAKAVAVAPATSSGAEAKPSRGVAREGMGRTMSKVTGNGGGGVAGMRQTKLRF</sequence>
<feature type="region of interest" description="Disordered" evidence="3">
    <location>
        <begin position="38"/>
        <end position="57"/>
    </location>
</feature>
<dbReference type="RefSeq" id="XP_029225328.1">
    <property type="nucleotide sequence ID" value="XM_029374555.1"/>
</dbReference>
<dbReference type="PANTHER" id="PTHR10252">
    <property type="entry name" value="HISTONE-LIKE TRANSCRIPTION FACTOR CCAAT-RELATED"/>
    <property type="match status" value="1"/>
</dbReference>
<evidence type="ECO:0000313" key="5">
    <source>
        <dbReference type="EMBL" id="RNF05827.1"/>
    </source>
</evidence>
<evidence type="ECO:0000259" key="4">
    <source>
        <dbReference type="Pfam" id="PF00808"/>
    </source>
</evidence>
<evidence type="ECO:0000256" key="1">
    <source>
        <dbReference type="ARBA" id="ARBA00004123"/>
    </source>
</evidence>
<feature type="compositionally biased region" description="Basic and acidic residues" evidence="3">
    <location>
        <begin position="77"/>
        <end position="89"/>
    </location>
</feature>
<accession>A0A3R7L1Q3</accession>
<dbReference type="OrthoDB" id="636685at2759"/>
<dbReference type="GO" id="GO:0006355">
    <property type="term" value="P:regulation of DNA-templated transcription"/>
    <property type="evidence" value="ECO:0007669"/>
    <property type="project" value="TreeGrafter"/>
</dbReference>
<dbReference type="AlphaFoldDB" id="A0A3R7L1Q3"/>
<dbReference type="GO" id="GO:0000976">
    <property type="term" value="F:transcription cis-regulatory region binding"/>
    <property type="evidence" value="ECO:0007669"/>
    <property type="project" value="TreeGrafter"/>
</dbReference>
<name>A0A3R7L1Q3_9TRYP</name>
<comment type="subcellular location">
    <subcellularLocation>
        <location evidence="1">Nucleus</location>
    </subcellularLocation>
</comment>
<dbReference type="GO" id="GO:0046982">
    <property type="term" value="F:protein heterodimerization activity"/>
    <property type="evidence" value="ECO:0007669"/>
    <property type="project" value="InterPro"/>
</dbReference>
<gene>
    <name evidence="5" type="ORF">Tco025E_07696</name>
</gene>
<organism evidence="5 6">
    <name type="scientific">Trypanosoma conorhini</name>
    <dbReference type="NCBI Taxonomy" id="83891"/>
    <lineage>
        <taxon>Eukaryota</taxon>
        <taxon>Discoba</taxon>
        <taxon>Euglenozoa</taxon>
        <taxon>Kinetoplastea</taxon>
        <taxon>Metakinetoplastina</taxon>
        <taxon>Trypanosomatida</taxon>
        <taxon>Trypanosomatidae</taxon>
        <taxon>Trypanosoma</taxon>
    </lineage>
</organism>
<evidence type="ECO:0000256" key="2">
    <source>
        <dbReference type="ARBA" id="ARBA00023242"/>
    </source>
</evidence>
<reference evidence="5 6" key="1">
    <citation type="journal article" date="2018" name="BMC Genomics">
        <title>Genomic comparison of Trypanosoma conorhini and Trypanosoma rangeli to Trypanosoma cruzi strains of high and low virulence.</title>
        <authorList>
            <person name="Bradwell K.R."/>
            <person name="Koparde V.N."/>
            <person name="Matveyev A.V."/>
            <person name="Serrano M.G."/>
            <person name="Alves J.M."/>
            <person name="Parikh H."/>
            <person name="Huang B."/>
            <person name="Lee V."/>
            <person name="Espinosa-Alvarez O."/>
            <person name="Ortiz P.A."/>
            <person name="Costa-Martins A.G."/>
            <person name="Teixeira M.M."/>
            <person name="Buck G.A."/>
        </authorList>
    </citation>
    <scope>NUCLEOTIDE SEQUENCE [LARGE SCALE GENOMIC DNA]</scope>
    <source>
        <strain evidence="5 6">025E</strain>
    </source>
</reference>
<dbReference type="InterPro" id="IPR009072">
    <property type="entry name" value="Histone-fold"/>
</dbReference>
<dbReference type="InterPro" id="IPR050568">
    <property type="entry name" value="Transcr_DNA_Rep_Reg"/>
</dbReference>
<evidence type="ECO:0000313" key="6">
    <source>
        <dbReference type="Proteomes" id="UP000284403"/>
    </source>
</evidence>
<dbReference type="PANTHER" id="PTHR10252:SF54">
    <property type="entry name" value="CHROMATIN ACCESSIBILITY COMPLEX PROTEIN 1"/>
    <property type="match status" value="1"/>
</dbReference>
<dbReference type="EMBL" id="MKKU01000621">
    <property type="protein sequence ID" value="RNF05827.1"/>
    <property type="molecule type" value="Genomic_DNA"/>
</dbReference>
<protein>
    <recommendedName>
        <fullName evidence="4">Transcription factor CBF/NF-Y/archaeal histone domain-containing protein</fullName>
    </recommendedName>
</protein>
<feature type="region of interest" description="Disordered" evidence="3">
    <location>
        <begin position="1"/>
        <end position="23"/>
    </location>
</feature>
<dbReference type="GO" id="GO:0005634">
    <property type="term" value="C:nucleus"/>
    <property type="evidence" value="ECO:0007669"/>
    <property type="project" value="UniProtKB-SubCell"/>
</dbReference>
<feature type="compositionally biased region" description="Acidic residues" evidence="3">
    <location>
        <begin position="150"/>
        <end position="161"/>
    </location>
</feature>
<feature type="region of interest" description="Disordered" evidence="3">
    <location>
        <begin position="121"/>
        <end position="168"/>
    </location>
</feature>
<comment type="caution">
    <text evidence="5">The sequence shown here is derived from an EMBL/GenBank/DDBJ whole genome shotgun (WGS) entry which is preliminary data.</text>
</comment>
<feature type="region of interest" description="Disordered" evidence="3">
    <location>
        <begin position="270"/>
        <end position="297"/>
    </location>
</feature>
<feature type="compositionally biased region" description="Acidic residues" evidence="3">
    <location>
        <begin position="127"/>
        <end position="142"/>
    </location>
</feature>
<feature type="domain" description="Transcription factor CBF/NF-Y/archaeal histone" evidence="4">
    <location>
        <begin position="172"/>
        <end position="235"/>
    </location>
</feature>
<dbReference type="GeneID" id="40321307"/>
<dbReference type="Pfam" id="PF00808">
    <property type="entry name" value="CBFD_NFYB_HMF"/>
    <property type="match status" value="1"/>
</dbReference>
<keyword evidence="6" id="KW-1185">Reference proteome</keyword>
<dbReference type="SUPFAM" id="SSF47113">
    <property type="entry name" value="Histone-fold"/>
    <property type="match status" value="1"/>
</dbReference>